<feature type="transmembrane region" description="Helical" evidence="1">
    <location>
        <begin position="99"/>
        <end position="116"/>
    </location>
</feature>
<keyword evidence="3" id="KW-1185">Reference proteome</keyword>
<feature type="transmembrane region" description="Helical" evidence="1">
    <location>
        <begin position="257"/>
        <end position="277"/>
    </location>
</feature>
<dbReference type="EMBL" id="QQAX01000015">
    <property type="protein sequence ID" value="RDI42436.1"/>
    <property type="molecule type" value="Genomic_DNA"/>
</dbReference>
<feature type="transmembrane region" description="Helical" evidence="1">
    <location>
        <begin position="323"/>
        <end position="349"/>
    </location>
</feature>
<organism evidence="2 3">
    <name type="scientific">Aquicella lusitana</name>
    <dbReference type="NCBI Taxonomy" id="254246"/>
    <lineage>
        <taxon>Bacteria</taxon>
        <taxon>Pseudomonadati</taxon>
        <taxon>Pseudomonadota</taxon>
        <taxon>Gammaproteobacteria</taxon>
        <taxon>Legionellales</taxon>
        <taxon>Coxiellaceae</taxon>
        <taxon>Aquicella</taxon>
    </lineage>
</organism>
<dbReference type="OrthoDB" id="2734473at2"/>
<gene>
    <name evidence="2" type="ORF">C8D86_11539</name>
</gene>
<feature type="transmembrane region" description="Helical" evidence="1">
    <location>
        <begin position="298"/>
        <end position="317"/>
    </location>
</feature>
<proteinExistence type="predicted"/>
<feature type="transmembrane region" description="Helical" evidence="1">
    <location>
        <begin position="164"/>
        <end position="183"/>
    </location>
</feature>
<dbReference type="AlphaFoldDB" id="A0A370GGR4"/>
<evidence type="ECO:0000313" key="2">
    <source>
        <dbReference type="EMBL" id="RDI42436.1"/>
    </source>
</evidence>
<keyword evidence="1" id="KW-0472">Membrane</keyword>
<protein>
    <recommendedName>
        <fullName evidence="4">Voltage-gated anion channel</fullName>
    </recommendedName>
</protein>
<sequence length="360" mass="41428">MLEWTALIESPLVLLVLLLAFTHLIYYHFFSHLIPPVSSGAIVMAIGIFALHCLPQFHFPALVMRMVAFEVLIIWFYLAVGFLNAYLQGLFFLNRFDHCAGMGTWVAGTAITVLLLDQVEETLHGVIVLLSMIAILMWVIYLAMISKWFWRAIRKRLHMPENGMILLAAVSTQAIVLMLQALFHHHLPMWSYQLLIIAGFLFYLLGLYLILRYLICSHRRHLVAVWPDANCINHGAMAITGLAIISLQVFPDWIIAAAWWWTAISFFIVELLEFSRLMIRIRLKGFMKGLWVYRTPQWSRNFTFGMFYAFTLFYFLYQPDANVLVMLIAGYGQYVVAALLLIEIALAVWSAGKMHSDENN</sequence>
<name>A0A370GGR4_9COXI</name>
<comment type="caution">
    <text evidence="2">The sequence shown here is derived from an EMBL/GenBank/DDBJ whole genome shotgun (WGS) entry which is preliminary data.</text>
</comment>
<feature type="transmembrane region" description="Helical" evidence="1">
    <location>
        <begin position="122"/>
        <end position="143"/>
    </location>
</feature>
<accession>A0A370GGR4</accession>
<keyword evidence="1" id="KW-1133">Transmembrane helix</keyword>
<feature type="transmembrane region" description="Helical" evidence="1">
    <location>
        <begin position="12"/>
        <end position="30"/>
    </location>
</feature>
<feature type="transmembrane region" description="Helical" evidence="1">
    <location>
        <begin position="37"/>
        <end position="57"/>
    </location>
</feature>
<feature type="transmembrane region" description="Helical" evidence="1">
    <location>
        <begin position="63"/>
        <end position="87"/>
    </location>
</feature>
<evidence type="ECO:0000256" key="1">
    <source>
        <dbReference type="SAM" id="Phobius"/>
    </source>
</evidence>
<feature type="transmembrane region" description="Helical" evidence="1">
    <location>
        <begin position="189"/>
        <end position="211"/>
    </location>
</feature>
<reference evidence="2 3" key="1">
    <citation type="submission" date="2018-07" db="EMBL/GenBank/DDBJ databases">
        <title>Genomic Encyclopedia of Type Strains, Phase IV (KMG-IV): sequencing the most valuable type-strain genomes for metagenomic binning, comparative biology and taxonomic classification.</title>
        <authorList>
            <person name="Goeker M."/>
        </authorList>
    </citation>
    <scope>NUCLEOTIDE SEQUENCE [LARGE SCALE GENOMIC DNA]</scope>
    <source>
        <strain evidence="2 3">DSM 16500</strain>
    </source>
</reference>
<dbReference type="Proteomes" id="UP000254720">
    <property type="component" value="Unassembled WGS sequence"/>
</dbReference>
<evidence type="ECO:0000313" key="3">
    <source>
        <dbReference type="Proteomes" id="UP000254720"/>
    </source>
</evidence>
<dbReference type="RefSeq" id="WP_114834703.1">
    <property type="nucleotide sequence ID" value="NZ_LR699114.1"/>
</dbReference>
<feature type="transmembrane region" description="Helical" evidence="1">
    <location>
        <begin position="231"/>
        <end position="251"/>
    </location>
</feature>
<evidence type="ECO:0008006" key="4">
    <source>
        <dbReference type="Google" id="ProtNLM"/>
    </source>
</evidence>
<keyword evidence="1" id="KW-0812">Transmembrane</keyword>